<reference evidence="1" key="3">
    <citation type="submission" date="2022-06" db="UniProtKB">
        <authorList>
            <consortium name="EnsemblPlants"/>
        </authorList>
    </citation>
    <scope>IDENTIFICATION</scope>
</reference>
<proteinExistence type="predicted"/>
<reference evidence="2" key="1">
    <citation type="journal article" date="2013" name="Nature">
        <title>Draft genome of the wheat A-genome progenitor Triticum urartu.</title>
        <authorList>
            <person name="Ling H.Q."/>
            <person name="Zhao S."/>
            <person name="Liu D."/>
            <person name="Wang J."/>
            <person name="Sun H."/>
            <person name="Zhang C."/>
            <person name="Fan H."/>
            <person name="Li D."/>
            <person name="Dong L."/>
            <person name="Tao Y."/>
            <person name="Gao C."/>
            <person name="Wu H."/>
            <person name="Li Y."/>
            <person name="Cui Y."/>
            <person name="Guo X."/>
            <person name="Zheng S."/>
            <person name="Wang B."/>
            <person name="Yu K."/>
            <person name="Liang Q."/>
            <person name="Yang W."/>
            <person name="Lou X."/>
            <person name="Chen J."/>
            <person name="Feng M."/>
            <person name="Jian J."/>
            <person name="Zhang X."/>
            <person name="Luo G."/>
            <person name="Jiang Y."/>
            <person name="Liu J."/>
            <person name="Wang Z."/>
            <person name="Sha Y."/>
            <person name="Zhang B."/>
            <person name="Wu H."/>
            <person name="Tang D."/>
            <person name="Shen Q."/>
            <person name="Xue P."/>
            <person name="Zou S."/>
            <person name="Wang X."/>
            <person name="Liu X."/>
            <person name="Wang F."/>
            <person name="Yang Y."/>
            <person name="An X."/>
            <person name="Dong Z."/>
            <person name="Zhang K."/>
            <person name="Zhang X."/>
            <person name="Luo M.C."/>
            <person name="Dvorak J."/>
            <person name="Tong Y."/>
            <person name="Wang J."/>
            <person name="Yang H."/>
            <person name="Li Z."/>
            <person name="Wang D."/>
            <person name="Zhang A."/>
            <person name="Wang J."/>
        </authorList>
    </citation>
    <scope>NUCLEOTIDE SEQUENCE</scope>
    <source>
        <strain evidence="2">cv. G1812</strain>
    </source>
</reference>
<evidence type="ECO:0000313" key="1">
    <source>
        <dbReference type="EnsemblPlants" id="TuG1812G0200003360.01.T01"/>
    </source>
</evidence>
<reference evidence="1" key="2">
    <citation type="submission" date="2018-03" db="EMBL/GenBank/DDBJ databases">
        <title>The Triticum urartu genome reveals the dynamic nature of wheat genome evolution.</title>
        <authorList>
            <person name="Ling H."/>
            <person name="Ma B."/>
            <person name="Shi X."/>
            <person name="Liu H."/>
            <person name="Dong L."/>
            <person name="Sun H."/>
            <person name="Cao Y."/>
            <person name="Gao Q."/>
            <person name="Zheng S."/>
            <person name="Li Y."/>
            <person name="Yu Y."/>
            <person name="Du H."/>
            <person name="Qi M."/>
            <person name="Li Y."/>
            <person name="Yu H."/>
            <person name="Cui Y."/>
            <person name="Wang N."/>
            <person name="Chen C."/>
            <person name="Wu H."/>
            <person name="Zhao Y."/>
            <person name="Zhang J."/>
            <person name="Li Y."/>
            <person name="Zhou W."/>
            <person name="Zhang B."/>
            <person name="Hu W."/>
            <person name="Eijk M."/>
            <person name="Tang J."/>
            <person name="Witsenboer H."/>
            <person name="Zhao S."/>
            <person name="Li Z."/>
            <person name="Zhang A."/>
            <person name="Wang D."/>
            <person name="Liang C."/>
        </authorList>
    </citation>
    <scope>NUCLEOTIDE SEQUENCE [LARGE SCALE GENOMIC DNA]</scope>
    <source>
        <strain evidence="1">cv. G1812</strain>
    </source>
</reference>
<dbReference type="EnsemblPlants" id="TuG1812G0200003360.01.T01">
    <property type="protein sequence ID" value="TuG1812G0200003360.01.T01"/>
    <property type="gene ID" value="TuG1812G0200003360.01"/>
</dbReference>
<evidence type="ECO:0000313" key="2">
    <source>
        <dbReference type="Proteomes" id="UP000015106"/>
    </source>
</evidence>
<sequence>MHDLRSSDVSLQLLTVDGVVAVRLASQCPTLPPPPVTSIQFNL</sequence>
<organism evidence="1 2">
    <name type="scientific">Triticum urartu</name>
    <name type="common">Red wild einkorn</name>
    <name type="synonym">Crithodium urartu</name>
    <dbReference type="NCBI Taxonomy" id="4572"/>
    <lineage>
        <taxon>Eukaryota</taxon>
        <taxon>Viridiplantae</taxon>
        <taxon>Streptophyta</taxon>
        <taxon>Embryophyta</taxon>
        <taxon>Tracheophyta</taxon>
        <taxon>Spermatophyta</taxon>
        <taxon>Magnoliopsida</taxon>
        <taxon>Liliopsida</taxon>
        <taxon>Poales</taxon>
        <taxon>Poaceae</taxon>
        <taxon>BOP clade</taxon>
        <taxon>Pooideae</taxon>
        <taxon>Triticodae</taxon>
        <taxon>Triticeae</taxon>
        <taxon>Triticinae</taxon>
        <taxon>Triticum</taxon>
    </lineage>
</organism>
<protein>
    <submittedName>
        <fullName evidence="1">Uncharacterized protein</fullName>
    </submittedName>
</protein>
<dbReference type="AlphaFoldDB" id="A0A8R7TIP3"/>
<accession>A0A8R7TIP3</accession>
<dbReference type="Proteomes" id="UP000015106">
    <property type="component" value="Chromosome 2"/>
</dbReference>
<name>A0A8R7TIP3_TRIUA</name>
<keyword evidence="2" id="KW-1185">Reference proteome</keyword>
<dbReference type="Gramene" id="TuG1812G0200003360.01.T01">
    <property type="protein sequence ID" value="TuG1812G0200003360.01.T01"/>
    <property type="gene ID" value="TuG1812G0200003360.01"/>
</dbReference>